<comment type="caution">
    <text evidence="1">The sequence shown here is derived from an EMBL/GenBank/DDBJ whole genome shotgun (WGS) entry which is preliminary data.</text>
</comment>
<name>A0AAW2X346_9LAMI</name>
<organism evidence="1">
    <name type="scientific">Sesamum latifolium</name>
    <dbReference type="NCBI Taxonomy" id="2727402"/>
    <lineage>
        <taxon>Eukaryota</taxon>
        <taxon>Viridiplantae</taxon>
        <taxon>Streptophyta</taxon>
        <taxon>Embryophyta</taxon>
        <taxon>Tracheophyta</taxon>
        <taxon>Spermatophyta</taxon>
        <taxon>Magnoliopsida</taxon>
        <taxon>eudicotyledons</taxon>
        <taxon>Gunneridae</taxon>
        <taxon>Pentapetalae</taxon>
        <taxon>asterids</taxon>
        <taxon>lamiids</taxon>
        <taxon>Lamiales</taxon>
        <taxon>Pedaliaceae</taxon>
        <taxon>Sesamum</taxon>
    </lineage>
</organism>
<dbReference type="EMBL" id="JACGWN010000005">
    <property type="protein sequence ID" value="KAL0448288.1"/>
    <property type="molecule type" value="Genomic_DNA"/>
</dbReference>
<protein>
    <submittedName>
        <fullName evidence="1">Uncharacterized protein</fullName>
    </submittedName>
</protein>
<proteinExistence type="predicted"/>
<sequence length="82" mass="8934">MAKERTFLRIASPHIKEVPIETVLQSPIGKSLCSMAVCAPACRPASPGRPHVLRKSQPAVLPKERPMTFSPLDLLMSSSTHT</sequence>
<reference evidence="1" key="2">
    <citation type="journal article" date="2024" name="Plant">
        <title>Genomic evolution and insights into agronomic trait innovations of Sesamum species.</title>
        <authorList>
            <person name="Miao H."/>
            <person name="Wang L."/>
            <person name="Qu L."/>
            <person name="Liu H."/>
            <person name="Sun Y."/>
            <person name="Le M."/>
            <person name="Wang Q."/>
            <person name="Wei S."/>
            <person name="Zheng Y."/>
            <person name="Lin W."/>
            <person name="Duan Y."/>
            <person name="Cao H."/>
            <person name="Xiong S."/>
            <person name="Wang X."/>
            <person name="Wei L."/>
            <person name="Li C."/>
            <person name="Ma Q."/>
            <person name="Ju M."/>
            <person name="Zhao R."/>
            <person name="Li G."/>
            <person name="Mu C."/>
            <person name="Tian Q."/>
            <person name="Mei H."/>
            <person name="Zhang T."/>
            <person name="Gao T."/>
            <person name="Zhang H."/>
        </authorList>
    </citation>
    <scope>NUCLEOTIDE SEQUENCE</scope>
    <source>
        <strain evidence="1">KEN1</strain>
    </source>
</reference>
<gene>
    <name evidence="1" type="ORF">Slati_1385200</name>
</gene>
<reference evidence="1" key="1">
    <citation type="submission" date="2020-06" db="EMBL/GenBank/DDBJ databases">
        <authorList>
            <person name="Li T."/>
            <person name="Hu X."/>
            <person name="Zhang T."/>
            <person name="Song X."/>
            <person name="Zhang H."/>
            <person name="Dai N."/>
            <person name="Sheng W."/>
            <person name="Hou X."/>
            <person name="Wei L."/>
        </authorList>
    </citation>
    <scope>NUCLEOTIDE SEQUENCE</scope>
    <source>
        <strain evidence="1">KEN1</strain>
        <tissue evidence="1">Leaf</tissue>
    </source>
</reference>
<accession>A0AAW2X346</accession>
<dbReference type="AlphaFoldDB" id="A0AAW2X346"/>
<evidence type="ECO:0000313" key="1">
    <source>
        <dbReference type="EMBL" id="KAL0448288.1"/>
    </source>
</evidence>